<evidence type="ECO:0000313" key="6">
    <source>
        <dbReference type="EMBL" id="MBP1924699.1"/>
    </source>
</evidence>
<keyword evidence="7" id="KW-1185">Reference proteome</keyword>
<accession>A0ABS4GAK6</accession>
<dbReference type="InterPro" id="IPR018389">
    <property type="entry name" value="DctP_fam"/>
</dbReference>
<evidence type="ECO:0000256" key="4">
    <source>
        <dbReference type="SAM" id="MobiDB-lite"/>
    </source>
</evidence>
<dbReference type="Proteomes" id="UP001519342">
    <property type="component" value="Unassembled WGS sequence"/>
</dbReference>
<dbReference type="InterPro" id="IPR004682">
    <property type="entry name" value="TRAP_DctP"/>
</dbReference>
<comment type="similarity">
    <text evidence="1">Belongs to the bacterial solute-binding protein 7 family.</text>
</comment>
<dbReference type="NCBIfam" id="NF037995">
    <property type="entry name" value="TRAP_S1"/>
    <property type="match status" value="1"/>
</dbReference>
<organism evidence="6 7">
    <name type="scientific">Sedimentibacter acidaminivorans</name>
    <dbReference type="NCBI Taxonomy" id="913099"/>
    <lineage>
        <taxon>Bacteria</taxon>
        <taxon>Bacillati</taxon>
        <taxon>Bacillota</taxon>
        <taxon>Tissierellia</taxon>
        <taxon>Sedimentibacter</taxon>
    </lineage>
</organism>
<feature type="signal peptide" evidence="5">
    <location>
        <begin position="1"/>
        <end position="24"/>
    </location>
</feature>
<sequence>MKKMKSLISIVLVLVLALSLTACGEKTTPETPATPAETETPASETPDASAEVGEYNWNLAIDSPEDTVTFLYGKKFADLVSEASGGKMKIQIFANGTLGGDREALESCLGGDVNFIVQTTAPQVNFMPKLAVFDLPVAYATIDEVRAALDNSDFMSTINQVYADGGYKLLGYADQSFRIMSTNKKVESMDDFKGQKIRTMENPNHLAFWKALGANPAPMAFAEVYIGLQQGTIDAQENPYEVIVANKLYEQQKYVVQTNHIPHILSLITNKALYDGLNDAEKAIIDEAVTEAKAYAREQADSRAEERMNAIKDSGTEVVPVSAELYEQIKTAVQPVFDEIRSQVGDDLVDAYLGE</sequence>
<keyword evidence="6" id="KW-0675">Receptor</keyword>
<name>A0ABS4GAK6_9FIRM</name>
<dbReference type="NCBIfam" id="TIGR00787">
    <property type="entry name" value="dctP"/>
    <property type="match status" value="1"/>
</dbReference>
<evidence type="ECO:0000256" key="3">
    <source>
        <dbReference type="ARBA" id="ARBA00022729"/>
    </source>
</evidence>
<dbReference type="Pfam" id="PF03480">
    <property type="entry name" value="DctP"/>
    <property type="match status" value="1"/>
</dbReference>
<dbReference type="CDD" id="cd13603">
    <property type="entry name" value="PBP2_TRAP_Siap_TeaA_like"/>
    <property type="match status" value="1"/>
</dbReference>
<feature type="compositionally biased region" description="Low complexity" evidence="4">
    <location>
        <begin position="26"/>
        <end position="46"/>
    </location>
</feature>
<feature type="chain" id="PRO_5046581745" evidence="5">
    <location>
        <begin position="25"/>
        <end position="355"/>
    </location>
</feature>
<dbReference type="Gene3D" id="3.40.190.170">
    <property type="entry name" value="Bacterial extracellular solute-binding protein, family 7"/>
    <property type="match status" value="1"/>
</dbReference>
<gene>
    <name evidence="6" type="ORF">J2Z76_000552</name>
</gene>
<reference evidence="6 7" key="1">
    <citation type="submission" date="2021-03" db="EMBL/GenBank/DDBJ databases">
        <title>Genomic Encyclopedia of Type Strains, Phase IV (KMG-IV): sequencing the most valuable type-strain genomes for metagenomic binning, comparative biology and taxonomic classification.</title>
        <authorList>
            <person name="Goeker M."/>
        </authorList>
    </citation>
    <scope>NUCLEOTIDE SEQUENCE [LARGE SCALE GENOMIC DNA]</scope>
    <source>
        <strain evidence="6 7">DSM 24004</strain>
    </source>
</reference>
<evidence type="ECO:0000256" key="2">
    <source>
        <dbReference type="ARBA" id="ARBA00022448"/>
    </source>
</evidence>
<keyword evidence="3 5" id="KW-0732">Signal</keyword>
<comment type="caution">
    <text evidence="6">The sequence shown here is derived from an EMBL/GenBank/DDBJ whole genome shotgun (WGS) entry which is preliminary data.</text>
</comment>
<dbReference type="PIRSF" id="PIRSF006470">
    <property type="entry name" value="DctB"/>
    <property type="match status" value="1"/>
</dbReference>
<dbReference type="InterPro" id="IPR038404">
    <property type="entry name" value="TRAP_DctP_sf"/>
</dbReference>
<evidence type="ECO:0000256" key="5">
    <source>
        <dbReference type="SAM" id="SignalP"/>
    </source>
</evidence>
<dbReference type="PROSITE" id="PS51257">
    <property type="entry name" value="PROKAR_LIPOPROTEIN"/>
    <property type="match status" value="1"/>
</dbReference>
<proteinExistence type="inferred from homology"/>
<evidence type="ECO:0000313" key="7">
    <source>
        <dbReference type="Proteomes" id="UP001519342"/>
    </source>
</evidence>
<keyword evidence="2" id="KW-0813">Transport</keyword>
<protein>
    <submittedName>
        <fullName evidence="6">Tripartite ATP-independent transporter DctP family solute receptor</fullName>
    </submittedName>
</protein>
<evidence type="ECO:0000256" key="1">
    <source>
        <dbReference type="ARBA" id="ARBA00009023"/>
    </source>
</evidence>
<dbReference type="PANTHER" id="PTHR33376">
    <property type="match status" value="1"/>
</dbReference>
<feature type="region of interest" description="Disordered" evidence="4">
    <location>
        <begin position="26"/>
        <end position="49"/>
    </location>
</feature>
<dbReference type="PANTHER" id="PTHR33376:SF7">
    <property type="entry name" value="C4-DICARBOXYLATE-BINDING PROTEIN DCTB"/>
    <property type="match status" value="1"/>
</dbReference>
<dbReference type="EMBL" id="JAGGKS010000001">
    <property type="protein sequence ID" value="MBP1924699.1"/>
    <property type="molecule type" value="Genomic_DNA"/>
</dbReference>